<keyword evidence="1" id="KW-0808">Transferase</keyword>
<dbReference type="CDD" id="cd04301">
    <property type="entry name" value="NAT_SF"/>
    <property type="match status" value="1"/>
</dbReference>
<dbReference type="SUPFAM" id="SSF55729">
    <property type="entry name" value="Acyl-CoA N-acyltransferases (Nat)"/>
    <property type="match status" value="1"/>
</dbReference>
<dbReference type="InterPro" id="IPR050769">
    <property type="entry name" value="NAT_camello-type"/>
</dbReference>
<comment type="caution">
    <text evidence="3">The sequence shown here is derived from an EMBL/GenBank/DDBJ whole genome shotgun (WGS) entry which is preliminary data.</text>
</comment>
<dbReference type="RefSeq" id="WP_029971456.1">
    <property type="nucleotide sequence ID" value="NZ_ATXV01000019.1"/>
</dbReference>
<dbReference type="GO" id="GO:0016740">
    <property type="term" value="F:transferase activity"/>
    <property type="evidence" value="ECO:0007669"/>
    <property type="project" value="UniProtKB-KW"/>
</dbReference>
<dbReference type="EMBL" id="JAVIZN010000002">
    <property type="protein sequence ID" value="MDR6205573.1"/>
    <property type="molecule type" value="Genomic_DNA"/>
</dbReference>
<sequence length="169" mass="18853">MLIRQLVPSDAQSFQALRLSGLKETPTSFASSYEEEVHRSSDDIERQLTKQDDRGVFGAFDDTQLIGIAGLGRENHTKLRHKAFVWGVYVAPEQRGRGVSRALVSEAIRFAQSVPGITQVNITANACNDVAIRLYSSLGFKQFGLEPGSMIVEGKRYDEVHMSLHFEPR</sequence>
<dbReference type="Proteomes" id="UP001245184">
    <property type="component" value="Unassembled WGS sequence"/>
</dbReference>
<gene>
    <name evidence="3" type="ORF">QF025_004293</name>
</gene>
<name>A0ABD5CKH8_9BURK</name>
<protein>
    <submittedName>
        <fullName evidence="3">RimJ/RimL family protein N-acetyltransferase</fullName>
    </submittedName>
</protein>
<dbReference type="PANTHER" id="PTHR13947">
    <property type="entry name" value="GNAT FAMILY N-ACETYLTRANSFERASE"/>
    <property type="match status" value="1"/>
</dbReference>
<feature type="domain" description="N-acetyltransferase" evidence="2">
    <location>
        <begin position="1"/>
        <end position="167"/>
    </location>
</feature>
<dbReference type="InterPro" id="IPR000182">
    <property type="entry name" value="GNAT_dom"/>
</dbReference>
<evidence type="ECO:0000256" key="1">
    <source>
        <dbReference type="ARBA" id="ARBA00022679"/>
    </source>
</evidence>
<dbReference type="InterPro" id="IPR016181">
    <property type="entry name" value="Acyl_CoA_acyltransferase"/>
</dbReference>
<dbReference type="PANTHER" id="PTHR13947:SF37">
    <property type="entry name" value="LD18367P"/>
    <property type="match status" value="1"/>
</dbReference>
<evidence type="ECO:0000313" key="4">
    <source>
        <dbReference type="Proteomes" id="UP001245184"/>
    </source>
</evidence>
<dbReference type="PROSITE" id="PS51186">
    <property type="entry name" value="GNAT"/>
    <property type="match status" value="1"/>
</dbReference>
<proteinExistence type="predicted"/>
<organism evidence="3 4">
    <name type="scientific">Paraburkholderia graminis</name>
    <dbReference type="NCBI Taxonomy" id="60548"/>
    <lineage>
        <taxon>Bacteria</taxon>
        <taxon>Pseudomonadati</taxon>
        <taxon>Pseudomonadota</taxon>
        <taxon>Betaproteobacteria</taxon>
        <taxon>Burkholderiales</taxon>
        <taxon>Burkholderiaceae</taxon>
        <taxon>Paraburkholderia</taxon>
    </lineage>
</organism>
<accession>A0ABD5CKH8</accession>
<dbReference type="Gene3D" id="3.40.630.30">
    <property type="match status" value="1"/>
</dbReference>
<dbReference type="AlphaFoldDB" id="A0ABD5CKH8"/>
<reference evidence="3 4" key="1">
    <citation type="submission" date="2023-08" db="EMBL/GenBank/DDBJ databases">
        <title>Genome sequencing of plant associated microbes to promote plant fitness in Sorghum bicolor and Oryza sativa.</title>
        <authorList>
            <person name="Coleman-Derr D."/>
        </authorList>
    </citation>
    <scope>NUCLEOTIDE SEQUENCE [LARGE SCALE GENOMIC DNA]</scope>
    <source>
        <strain evidence="3 4">SLBN-33</strain>
    </source>
</reference>
<dbReference type="Pfam" id="PF00583">
    <property type="entry name" value="Acetyltransf_1"/>
    <property type="match status" value="1"/>
</dbReference>
<evidence type="ECO:0000259" key="2">
    <source>
        <dbReference type="PROSITE" id="PS51186"/>
    </source>
</evidence>
<evidence type="ECO:0000313" key="3">
    <source>
        <dbReference type="EMBL" id="MDR6205573.1"/>
    </source>
</evidence>